<gene>
    <name evidence="3" type="ORF">DesyoDRAFT_0342</name>
</gene>
<dbReference type="InterPro" id="IPR029044">
    <property type="entry name" value="Nucleotide-diphossugar_trans"/>
</dbReference>
<reference evidence="3 4" key="1">
    <citation type="submission" date="2011-11" db="EMBL/GenBank/DDBJ databases">
        <title>The Noncontiguous Finished genome of Desulfosporosinus youngiae DSM 17734.</title>
        <authorList>
            <consortium name="US DOE Joint Genome Institute (JGI-PGF)"/>
            <person name="Lucas S."/>
            <person name="Han J."/>
            <person name="Lapidus A."/>
            <person name="Cheng J.-F."/>
            <person name="Goodwin L."/>
            <person name="Pitluck S."/>
            <person name="Peters L."/>
            <person name="Ovchinnikova G."/>
            <person name="Lu M."/>
            <person name="Land M.L."/>
            <person name="Hauser L."/>
            <person name="Pester M."/>
            <person name="Spring S."/>
            <person name="Ollivier B."/>
            <person name="Rattei T."/>
            <person name="Klenk H.-P."/>
            <person name="Wagner M."/>
            <person name="Loy A."/>
            <person name="Woyke T.J."/>
        </authorList>
    </citation>
    <scope>NUCLEOTIDE SEQUENCE [LARGE SCALE GENOMIC DNA]</scope>
    <source>
        <strain evidence="3 4">DSM 17734</strain>
    </source>
</reference>
<dbReference type="SMART" id="SM00028">
    <property type="entry name" value="TPR"/>
    <property type="match status" value="4"/>
</dbReference>
<feature type="domain" description="Glycosyltransferase 2-like" evidence="2">
    <location>
        <begin position="8"/>
        <end position="117"/>
    </location>
</feature>
<dbReference type="GO" id="GO:0016740">
    <property type="term" value="F:transferase activity"/>
    <property type="evidence" value="ECO:0007669"/>
    <property type="project" value="UniProtKB-KW"/>
</dbReference>
<dbReference type="Pfam" id="PF00535">
    <property type="entry name" value="Glycos_transf_2"/>
    <property type="match status" value="1"/>
</dbReference>
<dbReference type="PROSITE" id="PS50005">
    <property type="entry name" value="TPR"/>
    <property type="match status" value="1"/>
</dbReference>
<protein>
    <submittedName>
        <fullName evidence="3">Glycosyl transferase</fullName>
    </submittedName>
</protein>
<dbReference type="eggNOG" id="COG0463">
    <property type="taxonomic scope" value="Bacteria"/>
</dbReference>
<dbReference type="Gene3D" id="1.25.40.10">
    <property type="entry name" value="Tetratricopeptide repeat domain"/>
    <property type="match status" value="1"/>
</dbReference>
<dbReference type="STRING" id="768710.DesyoDRAFT_0342"/>
<dbReference type="InterPro" id="IPR011990">
    <property type="entry name" value="TPR-like_helical_dom_sf"/>
</dbReference>
<proteinExistence type="predicted"/>
<evidence type="ECO:0000313" key="4">
    <source>
        <dbReference type="Proteomes" id="UP000005104"/>
    </source>
</evidence>
<dbReference type="CDD" id="cd02511">
    <property type="entry name" value="Beta4Glucosyltransferase"/>
    <property type="match status" value="1"/>
</dbReference>
<dbReference type="AlphaFoldDB" id="H5XRZ9"/>
<keyword evidence="1" id="KW-0802">TPR repeat</keyword>
<evidence type="ECO:0000259" key="2">
    <source>
        <dbReference type="Pfam" id="PF00535"/>
    </source>
</evidence>
<sequence>MKTKETVSLCMIVKNEEDCVLAAIRSVRNLTDELIIVDTGSTDNTRELVLAAGVKLFHLEWTKDFSAARNFALEQAASNWIIVLDADEVLETIDPQAFYELLTDSQVEGYFLRIKNYLDSTISESCDQVVRLFRNRLDYRFEGAIHEQVAPSILKANNGGGLASVPITIHHYGYLRDCLNSKEKFSRNSEIITQELKLNPDNPFLLYCLGLEYYQQDSILEGLNHLKKALTRMSGNEGYFEDALLSIALGYLRLEKSDLLIDFLGKALSMYPGQADFFCLRGFAYFQQSNYCQAVADFERALGIGTIQLTTVYQVNCLLGDAYQASGNYPQAQDAYTRALAYTPFSAYPLHQLISLIRKGYPIECLLERALFGESWPNSESWQEMLTSLKSINLELYLVILVLALYRTFNTSSFCDQELLETISHFLKVLERRITESDDMTQNIACQCLTLALKEIRLCSMALMKDMENAHFVIKHRVNRTLKNTFSILCHLVDQSELVQIKLNI</sequence>
<name>H5XRZ9_9FIRM</name>
<dbReference type="PANTHER" id="PTHR43630">
    <property type="entry name" value="POLY-BETA-1,6-N-ACETYL-D-GLUCOSAMINE SYNTHASE"/>
    <property type="match status" value="1"/>
</dbReference>
<dbReference type="Proteomes" id="UP000005104">
    <property type="component" value="Chromosome"/>
</dbReference>
<feature type="repeat" description="TPR" evidence="1">
    <location>
        <begin position="313"/>
        <end position="346"/>
    </location>
</feature>
<accession>H5XRZ9</accession>
<keyword evidence="3" id="KW-0808">Transferase</keyword>
<dbReference type="EMBL" id="CM001441">
    <property type="protein sequence ID" value="EHQ87536.1"/>
    <property type="molecule type" value="Genomic_DNA"/>
</dbReference>
<dbReference type="eggNOG" id="COG0457">
    <property type="taxonomic scope" value="Bacteria"/>
</dbReference>
<evidence type="ECO:0000313" key="3">
    <source>
        <dbReference type="EMBL" id="EHQ87536.1"/>
    </source>
</evidence>
<dbReference type="PANTHER" id="PTHR43630:SF2">
    <property type="entry name" value="GLYCOSYLTRANSFERASE"/>
    <property type="match status" value="1"/>
</dbReference>
<dbReference type="SUPFAM" id="SSF53448">
    <property type="entry name" value="Nucleotide-diphospho-sugar transferases"/>
    <property type="match status" value="1"/>
</dbReference>
<organism evidence="3 4">
    <name type="scientific">Desulfosporosinus youngiae DSM 17734</name>
    <dbReference type="NCBI Taxonomy" id="768710"/>
    <lineage>
        <taxon>Bacteria</taxon>
        <taxon>Bacillati</taxon>
        <taxon>Bacillota</taxon>
        <taxon>Clostridia</taxon>
        <taxon>Eubacteriales</taxon>
        <taxon>Desulfitobacteriaceae</taxon>
        <taxon>Desulfosporosinus</taxon>
    </lineage>
</organism>
<keyword evidence="4" id="KW-1185">Reference proteome</keyword>
<dbReference type="Gene3D" id="3.90.550.10">
    <property type="entry name" value="Spore Coat Polysaccharide Biosynthesis Protein SpsA, Chain A"/>
    <property type="match status" value="1"/>
</dbReference>
<evidence type="ECO:0000256" key="1">
    <source>
        <dbReference type="PROSITE-ProRule" id="PRU00339"/>
    </source>
</evidence>
<dbReference type="InterPro" id="IPR019734">
    <property type="entry name" value="TPR_rpt"/>
</dbReference>
<dbReference type="RefSeq" id="WP_007778611.1">
    <property type="nucleotide sequence ID" value="NZ_CM001441.1"/>
</dbReference>
<dbReference type="HOGENOM" id="CLU_023736_1_1_9"/>
<dbReference type="OrthoDB" id="9815923at2"/>
<dbReference type="InterPro" id="IPR001173">
    <property type="entry name" value="Glyco_trans_2-like"/>
</dbReference>
<dbReference type="SUPFAM" id="SSF48452">
    <property type="entry name" value="TPR-like"/>
    <property type="match status" value="1"/>
</dbReference>